<keyword evidence="3" id="KW-1185">Reference proteome</keyword>
<evidence type="ECO:0000256" key="1">
    <source>
        <dbReference type="SAM" id="MobiDB-lite"/>
    </source>
</evidence>
<dbReference type="Proteomes" id="UP000193920">
    <property type="component" value="Unassembled WGS sequence"/>
</dbReference>
<organism evidence="2 3">
    <name type="scientific">Neocallimastix californiae</name>
    <dbReference type="NCBI Taxonomy" id="1754190"/>
    <lineage>
        <taxon>Eukaryota</taxon>
        <taxon>Fungi</taxon>
        <taxon>Fungi incertae sedis</taxon>
        <taxon>Chytridiomycota</taxon>
        <taxon>Chytridiomycota incertae sedis</taxon>
        <taxon>Neocallimastigomycetes</taxon>
        <taxon>Neocallimastigales</taxon>
        <taxon>Neocallimastigaceae</taxon>
        <taxon>Neocallimastix</taxon>
    </lineage>
</organism>
<evidence type="ECO:0000313" key="2">
    <source>
        <dbReference type="EMBL" id="ORY21790.1"/>
    </source>
</evidence>
<dbReference type="AlphaFoldDB" id="A0A1Y2AHM6"/>
<feature type="region of interest" description="Disordered" evidence="1">
    <location>
        <begin position="69"/>
        <end position="142"/>
    </location>
</feature>
<sequence>MTKNITTNIKKAQKVATPISPLLVKKENKINSKRIKKKEKYWTKEKLLDVKDDLTKEFLNIFLKQREHKDINSGPSTPTKDNSSSNIKTEEFHNESSVTSTFDSKNSVTTDNSNYQNNYSNSVNSENSNEVVKANSNTNSNKNSLKNDLLNFINSYNDKPMKGTNYSKIFMEIVLNAFLLPEFVDIRDWIEAHFKITSDSYSFRFKREYDYFSTTGYIISKKTCDKPRDIKIRIIHQKEPEDEYKLGISFNLEEKGLIDLDEFDKLYEARSHNKIGGTSTYYYKLVKDNLKKEECLKRTIYYEDLNLITNAMASELTHLTITNISDDITSLDKFLYQIVNNYKFEEINTILKNARYLTCLTLDFDSNVLLPYDFWDNIRKLQHLKKLFLWDVGNAQDNSEYQNKTSNEIVLANVEIFHYSFARTYDESNMIQNIKSNDRIETEKLINGLFSCLSLPKLTLFGLNGSGINDETLAKFLMKNGQNIIRMDLSRSYNLRLEFNTIPNFVLREYVQNMKSLDLTECDYIKVNRDNYLMDLDYHSKNTLVKILMKNNNNYDIVPVNNETKDQYMLVQENMINNDSSNNDDYDKSLVVFVNKQENPIMIYEENNKIRLLNEYYRSQQQELGSLSCEQRYSCSIHAKSLMIKDPLINLKDRNPFITALNLYGLTKDLAVDDWETFLRCTIFLKHLCIEYRSIASKLYENLGENMWKAIIKINDNENQLNAVNNISSLWIYNSPVPKFSQFFQMGVNSTINFQCLKTFRIRKMIMNNNELDLFGKIIYCPILETFEISFNKILSPSDESLNTSKNIILSVINNSKRLNNIILSENHINKITKDIKNYVYYIENNNIVLENLYKYIKKIKDPNNINSIINNTKNNINPINSNSNNRISTEIISEINSMRLLDKLILYKYIMDYTNYNNN</sequence>
<feature type="compositionally biased region" description="Polar residues" evidence="1">
    <location>
        <begin position="73"/>
        <end position="87"/>
    </location>
</feature>
<accession>A0A1Y2AHM6</accession>
<feature type="compositionally biased region" description="Low complexity" evidence="1">
    <location>
        <begin position="112"/>
        <end position="142"/>
    </location>
</feature>
<feature type="compositionally biased region" description="Polar residues" evidence="1">
    <location>
        <begin position="95"/>
        <end position="111"/>
    </location>
</feature>
<name>A0A1Y2AHM6_9FUNG</name>
<comment type="caution">
    <text evidence="2">The sequence shown here is derived from an EMBL/GenBank/DDBJ whole genome shotgun (WGS) entry which is preliminary data.</text>
</comment>
<gene>
    <name evidence="2" type="ORF">LY90DRAFT_676130</name>
</gene>
<protein>
    <recommendedName>
        <fullName evidence="4">RNI-like protein</fullName>
    </recommendedName>
</protein>
<dbReference type="OrthoDB" id="2126807at2759"/>
<evidence type="ECO:0008006" key="4">
    <source>
        <dbReference type="Google" id="ProtNLM"/>
    </source>
</evidence>
<reference evidence="2 3" key="1">
    <citation type="submission" date="2016-08" db="EMBL/GenBank/DDBJ databases">
        <title>A Parts List for Fungal Cellulosomes Revealed by Comparative Genomics.</title>
        <authorList>
            <consortium name="DOE Joint Genome Institute"/>
            <person name="Haitjema C.H."/>
            <person name="Gilmore S.P."/>
            <person name="Henske J.K."/>
            <person name="Solomon K.V."/>
            <person name="De Groot R."/>
            <person name="Kuo A."/>
            <person name="Mondo S.J."/>
            <person name="Salamov A.A."/>
            <person name="Labutti K."/>
            <person name="Zhao Z."/>
            <person name="Chiniquy J."/>
            <person name="Barry K."/>
            <person name="Brewer H.M."/>
            <person name="Purvine S.O."/>
            <person name="Wright A.T."/>
            <person name="Boxma B."/>
            <person name="Van Alen T."/>
            <person name="Hackstein J.H."/>
            <person name="Baker S.E."/>
            <person name="Grigoriev I.V."/>
            <person name="O'Malley M.A."/>
        </authorList>
    </citation>
    <scope>NUCLEOTIDE SEQUENCE [LARGE SCALE GENOMIC DNA]</scope>
    <source>
        <strain evidence="2 3">G1</strain>
    </source>
</reference>
<dbReference type="EMBL" id="MCOG01000259">
    <property type="protein sequence ID" value="ORY21790.1"/>
    <property type="molecule type" value="Genomic_DNA"/>
</dbReference>
<evidence type="ECO:0000313" key="3">
    <source>
        <dbReference type="Proteomes" id="UP000193920"/>
    </source>
</evidence>
<proteinExistence type="predicted"/>